<dbReference type="SUPFAM" id="SSF103481">
    <property type="entry name" value="Multidrug resistance efflux transporter EmrE"/>
    <property type="match status" value="1"/>
</dbReference>
<name>A0A6G7CNK2_9VIBR</name>
<keyword evidence="5 6" id="KW-0472">Membrane</keyword>
<feature type="transmembrane region" description="Helical" evidence="6">
    <location>
        <begin position="245"/>
        <end position="266"/>
    </location>
</feature>
<evidence type="ECO:0000259" key="7">
    <source>
        <dbReference type="Pfam" id="PF00892"/>
    </source>
</evidence>
<evidence type="ECO:0000313" key="8">
    <source>
        <dbReference type="EMBL" id="QIH43618.1"/>
    </source>
</evidence>
<dbReference type="EMBL" id="CP049332">
    <property type="protein sequence ID" value="QIH43618.1"/>
    <property type="molecule type" value="Genomic_DNA"/>
</dbReference>
<evidence type="ECO:0000256" key="6">
    <source>
        <dbReference type="SAM" id="Phobius"/>
    </source>
</evidence>
<feature type="transmembrane region" description="Helical" evidence="6">
    <location>
        <begin position="120"/>
        <end position="137"/>
    </location>
</feature>
<sequence>MSRHKHTLFGIAAILLWACLMGLTRTVAEQFGPIGGAALIYTAASVFLMLVLGIPKLKNFSLKYLVIGGGLFVSYEICFALALGMANDRHQALQMAVVNYLWPALTVLLAVLTSRKNVNVFVYPSVALAFVGVAWTITGDQGLSVSTIAANVATNPVTYSMAFIGAIIWAVYCNVTKTLANGQNAITVFFIMTAISLWLKYALSDEGILQFTVPSTLYLVLTGIVMGSGYALWNVAILRGNMMLLATLSYFTPIFSTLFSSTILGVVLGTSFWQGVVMVTIGSLLCWWVTRSKNKSASSVVTVGHKKLSSGKEA</sequence>
<accession>A0A6G7CNK2</accession>
<dbReference type="AlphaFoldDB" id="A0A6G7CNK2"/>
<protein>
    <submittedName>
        <fullName evidence="8">Drug/metabolite DMT transporter permease</fullName>
    </submittedName>
</protein>
<dbReference type="PANTHER" id="PTHR42920:SF24">
    <property type="entry name" value="AROMATIC AMINO ACID EXPORTER YDDG"/>
    <property type="match status" value="1"/>
</dbReference>
<dbReference type="InterPro" id="IPR037185">
    <property type="entry name" value="EmrE-like"/>
</dbReference>
<feature type="transmembrane region" description="Helical" evidence="6">
    <location>
        <begin position="272"/>
        <end position="290"/>
    </location>
</feature>
<dbReference type="InterPro" id="IPR000620">
    <property type="entry name" value="EamA_dom"/>
</dbReference>
<evidence type="ECO:0000313" key="9">
    <source>
        <dbReference type="Proteomes" id="UP000503003"/>
    </source>
</evidence>
<feature type="transmembrane region" description="Helical" evidence="6">
    <location>
        <begin position="64"/>
        <end position="86"/>
    </location>
</feature>
<feature type="transmembrane region" description="Helical" evidence="6">
    <location>
        <begin position="157"/>
        <end position="173"/>
    </location>
</feature>
<reference evidence="8 9" key="1">
    <citation type="submission" date="2020-02" db="EMBL/GenBank/DDBJ databases">
        <title>A complete genome of a marine bacterium Vibrio sp. ZWAL4003 isolated from the mangrove sediment with the ability to degrade polysaccharides.</title>
        <authorList>
            <person name="Wu J."/>
            <person name="Qu W."/>
            <person name="Zeng R."/>
        </authorList>
    </citation>
    <scope>NUCLEOTIDE SEQUENCE [LARGE SCALE GENOMIC DNA]</scope>
    <source>
        <strain evidence="8 9">ZWAL4003</strain>
    </source>
</reference>
<dbReference type="RefSeq" id="WP_165313251.1">
    <property type="nucleotide sequence ID" value="NZ_CP049332.1"/>
</dbReference>
<dbReference type="NCBIfam" id="NF008676">
    <property type="entry name" value="PRK11689.1"/>
    <property type="match status" value="1"/>
</dbReference>
<keyword evidence="9" id="KW-1185">Reference proteome</keyword>
<evidence type="ECO:0000256" key="4">
    <source>
        <dbReference type="ARBA" id="ARBA00022989"/>
    </source>
</evidence>
<evidence type="ECO:0000256" key="5">
    <source>
        <dbReference type="ARBA" id="ARBA00023136"/>
    </source>
</evidence>
<feature type="transmembrane region" description="Helical" evidence="6">
    <location>
        <begin position="215"/>
        <end position="233"/>
    </location>
</feature>
<comment type="subcellular location">
    <subcellularLocation>
        <location evidence="1">Cell membrane</location>
        <topology evidence="1">Multi-pass membrane protein</topology>
    </subcellularLocation>
</comment>
<feature type="transmembrane region" description="Helical" evidence="6">
    <location>
        <begin position="92"/>
        <end position="113"/>
    </location>
</feature>
<dbReference type="PANTHER" id="PTHR42920">
    <property type="entry name" value="OS03G0707200 PROTEIN-RELATED"/>
    <property type="match status" value="1"/>
</dbReference>
<gene>
    <name evidence="8" type="ORF">G5S32_16645</name>
</gene>
<dbReference type="GO" id="GO:0005886">
    <property type="term" value="C:plasma membrane"/>
    <property type="evidence" value="ECO:0007669"/>
    <property type="project" value="UniProtKB-SubCell"/>
</dbReference>
<evidence type="ECO:0000256" key="3">
    <source>
        <dbReference type="ARBA" id="ARBA00022692"/>
    </source>
</evidence>
<keyword evidence="4 6" id="KW-1133">Transmembrane helix</keyword>
<keyword evidence="3 6" id="KW-0812">Transmembrane</keyword>
<evidence type="ECO:0000256" key="1">
    <source>
        <dbReference type="ARBA" id="ARBA00004651"/>
    </source>
</evidence>
<feature type="transmembrane region" description="Helical" evidence="6">
    <location>
        <begin position="38"/>
        <end position="57"/>
    </location>
</feature>
<organism evidence="8 9">
    <name type="scientific">Vibrio ziniensis</name>
    <dbReference type="NCBI Taxonomy" id="2711221"/>
    <lineage>
        <taxon>Bacteria</taxon>
        <taxon>Pseudomonadati</taxon>
        <taxon>Pseudomonadota</taxon>
        <taxon>Gammaproteobacteria</taxon>
        <taxon>Vibrionales</taxon>
        <taxon>Vibrionaceae</taxon>
        <taxon>Vibrio</taxon>
    </lineage>
</organism>
<feature type="domain" description="EamA" evidence="7">
    <location>
        <begin position="159"/>
        <end position="285"/>
    </location>
</feature>
<dbReference type="InterPro" id="IPR051258">
    <property type="entry name" value="Diverse_Substrate_Transporter"/>
</dbReference>
<feature type="transmembrane region" description="Helical" evidence="6">
    <location>
        <begin position="185"/>
        <end position="203"/>
    </location>
</feature>
<dbReference type="KEGG" id="vzi:G5S32_16645"/>
<keyword evidence="2" id="KW-1003">Cell membrane</keyword>
<dbReference type="Proteomes" id="UP000503003">
    <property type="component" value="Chromosome 2"/>
</dbReference>
<proteinExistence type="predicted"/>
<dbReference type="Pfam" id="PF00892">
    <property type="entry name" value="EamA"/>
    <property type="match status" value="1"/>
</dbReference>
<evidence type="ECO:0000256" key="2">
    <source>
        <dbReference type="ARBA" id="ARBA00022475"/>
    </source>
</evidence>